<evidence type="ECO:0000313" key="8">
    <source>
        <dbReference type="Proteomes" id="UP000315369"/>
    </source>
</evidence>
<feature type="transmembrane region" description="Helical" evidence="6">
    <location>
        <begin position="33"/>
        <end position="56"/>
    </location>
</feature>
<reference evidence="7 8" key="1">
    <citation type="submission" date="2019-06" db="EMBL/GenBank/DDBJ databases">
        <authorList>
            <person name="Livingstone P."/>
            <person name="Whitworth D."/>
        </authorList>
    </citation>
    <scope>NUCLEOTIDE SEQUENCE [LARGE SCALE GENOMIC DNA]</scope>
    <source>
        <strain evidence="7 8">AM401</strain>
    </source>
</reference>
<keyword evidence="5 6" id="KW-0472">Membrane</keyword>
<dbReference type="AlphaFoldDB" id="A0A540X016"/>
<proteinExistence type="predicted"/>
<evidence type="ECO:0000256" key="6">
    <source>
        <dbReference type="SAM" id="Phobius"/>
    </source>
</evidence>
<feature type="transmembrane region" description="Helical" evidence="6">
    <location>
        <begin position="93"/>
        <end position="115"/>
    </location>
</feature>
<feature type="transmembrane region" description="Helical" evidence="6">
    <location>
        <begin position="236"/>
        <end position="253"/>
    </location>
</feature>
<evidence type="ECO:0000256" key="5">
    <source>
        <dbReference type="ARBA" id="ARBA00023136"/>
    </source>
</evidence>
<organism evidence="7 8">
    <name type="scientific">Myxococcus llanfairpwllgwyngyllgogerychwyrndrobwllllantysiliogogogochensis</name>
    <dbReference type="NCBI Taxonomy" id="2590453"/>
    <lineage>
        <taxon>Bacteria</taxon>
        <taxon>Pseudomonadati</taxon>
        <taxon>Myxococcota</taxon>
        <taxon>Myxococcia</taxon>
        <taxon>Myxococcales</taxon>
        <taxon>Cystobacterineae</taxon>
        <taxon>Myxococcaceae</taxon>
        <taxon>Myxococcus</taxon>
    </lineage>
</organism>
<evidence type="ECO:0000256" key="4">
    <source>
        <dbReference type="ARBA" id="ARBA00022989"/>
    </source>
</evidence>
<dbReference type="Proteomes" id="UP000315369">
    <property type="component" value="Unassembled WGS sequence"/>
</dbReference>
<keyword evidence="3 6" id="KW-0812">Transmembrane</keyword>
<protein>
    <submittedName>
        <fullName evidence="7">YihY/virulence factor BrkB family protein</fullName>
    </submittedName>
</protein>
<name>A0A540X016_9BACT</name>
<accession>A0A540X016</accession>
<feature type="transmembrane region" description="Helical" evidence="6">
    <location>
        <begin position="135"/>
        <end position="162"/>
    </location>
</feature>
<evidence type="ECO:0000256" key="2">
    <source>
        <dbReference type="ARBA" id="ARBA00022475"/>
    </source>
</evidence>
<keyword evidence="8" id="KW-1185">Reference proteome</keyword>
<comment type="subcellular location">
    <subcellularLocation>
        <location evidence="1">Cell membrane</location>
        <topology evidence="1">Multi-pass membrane protein</topology>
    </subcellularLocation>
</comment>
<gene>
    <name evidence="7" type="ORF">FJV41_17985</name>
</gene>
<dbReference type="OrthoDB" id="9781030at2"/>
<sequence length="357" mass="37878">MVLPGKGMGWWEFFKILKDEWKRDDVSDVAGALTFRAILALFPFLLFLVSLAGVIIDPNQAQVLIQELGKVAPKEVTTILGQRIQSLADSNPVGLLTVGGVGAIWAASGGIVALMDALNTAYGVEETRPVWKLRLIAVTTTLVAAAVAIFAALAAVATPALASKLPDPASTVALWLRLPVAGLLMMFLWAVLYYILPNAKQKFRFITPGSVVGVLIWVAASWAFSKYVANFGKYDVNYGAIGGVIVLLLWMWLSSQVVLLGAEINSILEQRSPEGKAPGQHVPGQGKAVLATKSELEQGGADIPGARDFRPAVDPATGQGLASDAPPKLQQTPLAAAAKWAAGLGLGVFFLRRNTGR</sequence>
<dbReference type="PANTHER" id="PTHR30213">
    <property type="entry name" value="INNER MEMBRANE PROTEIN YHJD"/>
    <property type="match status" value="1"/>
</dbReference>
<comment type="caution">
    <text evidence="7">The sequence shown here is derived from an EMBL/GenBank/DDBJ whole genome shotgun (WGS) entry which is preliminary data.</text>
</comment>
<keyword evidence="2" id="KW-1003">Cell membrane</keyword>
<evidence type="ECO:0000313" key="7">
    <source>
        <dbReference type="EMBL" id="TQF14611.1"/>
    </source>
</evidence>
<feature type="transmembrane region" description="Helical" evidence="6">
    <location>
        <begin position="202"/>
        <end position="224"/>
    </location>
</feature>
<dbReference type="Pfam" id="PF03631">
    <property type="entry name" value="Virul_fac_BrkB"/>
    <property type="match status" value="1"/>
</dbReference>
<dbReference type="RefSeq" id="WP_141643731.1">
    <property type="nucleotide sequence ID" value="NZ_VIFM01000064.1"/>
</dbReference>
<dbReference type="GO" id="GO:0005886">
    <property type="term" value="C:plasma membrane"/>
    <property type="evidence" value="ECO:0007669"/>
    <property type="project" value="UniProtKB-SubCell"/>
</dbReference>
<dbReference type="NCBIfam" id="TIGR00765">
    <property type="entry name" value="yihY_not_rbn"/>
    <property type="match status" value="1"/>
</dbReference>
<dbReference type="InterPro" id="IPR017039">
    <property type="entry name" value="Virul_fac_BrkB"/>
</dbReference>
<dbReference type="EMBL" id="VIFM01000064">
    <property type="protein sequence ID" value="TQF14611.1"/>
    <property type="molecule type" value="Genomic_DNA"/>
</dbReference>
<dbReference type="PANTHER" id="PTHR30213:SF0">
    <property type="entry name" value="UPF0761 MEMBRANE PROTEIN YIHY"/>
    <property type="match status" value="1"/>
</dbReference>
<keyword evidence="4 6" id="KW-1133">Transmembrane helix</keyword>
<evidence type="ECO:0000256" key="1">
    <source>
        <dbReference type="ARBA" id="ARBA00004651"/>
    </source>
</evidence>
<feature type="transmembrane region" description="Helical" evidence="6">
    <location>
        <begin position="174"/>
        <end position="196"/>
    </location>
</feature>
<evidence type="ECO:0000256" key="3">
    <source>
        <dbReference type="ARBA" id="ARBA00022692"/>
    </source>
</evidence>